<dbReference type="Proteomes" id="UP000051326">
    <property type="component" value="Unassembled WGS sequence"/>
</dbReference>
<dbReference type="SUPFAM" id="SSF53335">
    <property type="entry name" value="S-adenosyl-L-methionine-dependent methyltransferases"/>
    <property type="match status" value="1"/>
</dbReference>
<evidence type="ECO:0000256" key="2">
    <source>
        <dbReference type="ARBA" id="ARBA00022552"/>
    </source>
</evidence>
<name>A0A0P1H752_9RHOB</name>
<dbReference type="PANTHER" id="PTHR47816">
    <property type="entry name" value="RIBOSOMAL RNA SMALL SUBUNIT METHYLTRANSFERASE C"/>
    <property type="match status" value="1"/>
</dbReference>
<dbReference type="STRING" id="1396826.PHA8399_01034"/>
<keyword evidence="4 7" id="KW-0808">Transferase</keyword>
<dbReference type="InterPro" id="IPR007848">
    <property type="entry name" value="Small_mtfrase_dom"/>
</dbReference>
<evidence type="ECO:0000256" key="5">
    <source>
        <dbReference type="ARBA" id="ARBA00022691"/>
    </source>
</evidence>
<keyword evidence="3 7" id="KW-0489">Methyltransferase</keyword>
<dbReference type="GO" id="GO:0052916">
    <property type="term" value="F:23S rRNA (guanine(1835)-N(2))-methyltransferase activity"/>
    <property type="evidence" value="ECO:0007669"/>
    <property type="project" value="UniProtKB-EC"/>
</dbReference>
<dbReference type="CDD" id="cd02440">
    <property type="entry name" value="AdoMet_MTases"/>
    <property type="match status" value="1"/>
</dbReference>
<dbReference type="EC" id="2.1.1.174" evidence="7"/>
<gene>
    <name evidence="7" type="primary">rlmG</name>
    <name evidence="7" type="ORF">PHA8399_01034</name>
</gene>
<keyword evidence="1" id="KW-0963">Cytoplasm</keyword>
<dbReference type="RefSeq" id="WP_058285106.1">
    <property type="nucleotide sequence ID" value="NZ_CYSR01000010.1"/>
</dbReference>
<dbReference type="PANTHER" id="PTHR47816:SF4">
    <property type="entry name" value="RIBOSOMAL RNA SMALL SUBUNIT METHYLTRANSFERASE C"/>
    <property type="match status" value="1"/>
</dbReference>
<dbReference type="Pfam" id="PF05175">
    <property type="entry name" value="MTS"/>
    <property type="match status" value="1"/>
</dbReference>
<evidence type="ECO:0000313" key="8">
    <source>
        <dbReference type="Proteomes" id="UP000051326"/>
    </source>
</evidence>
<dbReference type="PROSITE" id="PS00092">
    <property type="entry name" value="N6_MTASE"/>
    <property type="match status" value="1"/>
</dbReference>
<dbReference type="InterPro" id="IPR029063">
    <property type="entry name" value="SAM-dependent_MTases_sf"/>
</dbReference>
<dbReference type="GO" id="GO:0003676">
    <property type="term" value="F:nucleic acid binding"/>
    <property type="evidence" value="ECO:0007669"/>
    <property type="project" value="InterPro"/>
</dbReference>
<dbReference type="InterPro" id="IPR002052">
    <property type="entry name" value="DNA_methylase_N6_adenine_CS"/>
</dbReference>
<dbReference type="EMBL" id="CYSR01000010">
    <property type="protein sequence ID" value="CUH98918.1"/>
    <property type="molecule type" value="Genomic_DNA"/>
</dbReference>
<organism evidence="7 8">
    <name type="scientific">Leisingera aquaemixtae</name>
    <dbReference type="NCBI Taxonomy" id="1396826"/>
    <lineage>
        <taxon>Bacteria</taxon>
        <taxon>Pseudomonadati</taxon>
        <taxon>Pseudomonadota</taxon>
        <taxon>Alphaproteobacteria</taxon>
        <taxon>Rhodobacterales</taxon>
        <taxon>Roseobacteraceae</taxon>
        <taxon>Leisingera</taxon>
    </lineage>
</organism>
<keyword evidence="5" id="KW-0949">S-adenosyl-L-methionine</keyword>
<evidence type="ECO:0000256" key="4">
    <source>
        <dbReference type="ARBA" id="ARBA00022679"/>
    </source>
</evidence>
<dbReference type="Gene3D" id="3.40.50.150">
    <property type="entry name" value="Vaccinia Virus protein VP39"/>
    <property type="match status" value="2"/>
</dbReference>
<dbReference type="InterPro" id="IPR046977">
    <property type="entry name" value="RsmC/RlmG"/>
</dbReference>
<feature type="domain" description="Methyltransferase small" evidence="6">
    <location>
        <begin position="157"/>
        <end position="319"/>
    </location>
</feature>
<sequence length="329" mass="34876">MSVRLSLAAQSGGFAVPSEGRIAVFHPRAEHDLSALPKEQLLIIQPFRPDHDHFAAQGYGCVPAPEAGAEYSAAVVFLPRAKALARMLVAQAAAATRGQVLIDGAKTEGIDSVLKGLRKRCEPSAPVSKAHGKVFWIEGGTDLSGWLPAGPQQVEGFITAPGVFSADGIDPASRLLAAALPKKLGRCVADLGGGWGYLSAQVLKHEGVEELHLVEADHAALACARLNAADPRTQFHWADARSWKAPGPVNTVVMNPPFHTGRAAEPSLGQAFIAAAAAMLAPGGSLWMVANRHLPYETALADRFAQVREEGGDNRFKILHAARPKRARK</sequence>
<accession>A0A0P1H752</accession>
<evidence type="ECO:0000313" key="7">
    <source>
        <dbReference type="EMBL" id="CUH98918.1"/>
    </source>
</evidence>
<dbReference type="AlphaFoldDB" id="A0A0P1H752"/>
<protein>
    <submittedName>
        <fullName evidence="7">Ribosomal RNA large subunit methyltransferase G</fullName>
        <ecNumber evidence="7">2.1.1.174</ecNumber>
    </submittedName>
</protein>
<reference evidence="7 8" key="1">
    <citation type="submission" date="2015-09" db="EMBL/GenBank/DDBJ databases">
        <authorList>
            <consortium name="Swine Surveillance"/>
        </authorList>
    </citation>
    <scope>NUCLEOTIDE SEQUENCE [LARGE SCALE GENOMIC DNA]</scope>
    <source>
        <strain evidence="7 8">CECT 8399</strain>
    </source>
</reference>
<evidence type="ECO:0000256" key="3">
    <source>
        <dbReference type="ARBA" id="ARBA00022603"/>
    </source>
</evidence>
<proteinExistence type="predicted"/>
<evidence type="ECO:0000256" key="1">
    <source>
        <dbReference type="ARBA" id="ARBA00022490"/>
    </source>
</evidence>
<keyword evidence="2" id="KW-0698">rRNA processing</keyword>
<evidence type="ECO:0000259" key="6">
    <source>
        <dbReference type="Pfam" id="PF05175"/>
    </source>
</evidence>